<dbReference type="InterPro" id="IPR039926">
    <property type="entry name" value="Egg_app_1"/>
</dbReference>
<protein>
    <submittedName>
        <fullName evidence="3">Ctenidin-3-like</fullName>
    </submittedName>
</protein>
<dbReference type="Proteomes" id="UP000504621">
    <property type="component" value="Unplaced"/>
</dbReference>
<evidence type="ECO:0000313" key="3">
    <source>
        <dbReference type="RefSeq" id="XP_021300107.1"/>
    </source>
</evidence>
<dbReference type="OrthoDB" id="1730856at2759"/>
<gene>
    <name evidence="3" type="primary">LOC110428570</name>
</gene>
<proteinExistence type="predicted"/>
<dbReference type="RefSeq" id="XP_021300107.1">
    <property type="nucleotide sequence ID" value="XM_021444432.1"/>
</dbReference>
<sequence>MGGKGKGGGAAGKGGGGGASAAGKGGGGGGVGSGMMVAPGSRGATYISRDSFESNTKGYFSGLHSSEKGNK</sequence>
<reference evidence="3" key="1">
    <citation type="submission" date="2025-08" db="UniProtKB">
        <authorList>
            <consortium name="RefSeq"/>
        </authorList>
    </citation>
    <scope>IDENTIFICATION</scope>
    <source>
        <tissue evidence="3">Leaf</tissue>
    </source>
</reference>
<accession>A0A6J1BKK7</accession>
<dbReference type="PANTHER" id="PTHR33333:SF32">
    <property type="entry name" value="PSAD1"/>
    <property type="match status" value="1"/>
</dbReference>
<evidence type="ECO:0000313" key="2">
    <source>
        <dbReference type="Proteomes" id="UP000504621"/>
    </source>
</evidence>
<dbReference type="GeneID" id="110428570"/>
<dbReference type="PANTHER" id="PTHR33333">
    <property type="entry name" value="ERYTHROCYTE MEMBRANE PROTEIN 1-LIKE"/>
    <property type="match status" value="1"/>
</dbReference>
<feature type="compositionally biased region" description="Gly residues" evidence="1">
    <location>
        <begin position="1"/>
        <end position="33"/>
    </location>
</feature>
<feature type="region of interest" description="Disordered" evidence="1">
    <location>
        <begin position="1"/>
        <end position="49"/>
    </location>
</feature>
<dbReference type="AlphaFoldDB" id="A0A6J1BKK7"/>
<evidence type="ECO:0000256" key="1">
    <source>
        <dbReference type="SAM" id="MobiDB-lite"/>
    </source>
</evidence>
<keyword evidence="2" id="KW-1185">Reference proteome</keyword>
<name>A0A6J1BKK7_9ROSI</name>
<organism evidence="2 3">
    <name type="scientific">Herrania umbratica</name>
    <dbReference type="NCBI Taxonomy" id="108875"/>
    <lineage>
        <taxon>Eukaryota</taxon>
        <taxon>Viridiplantae</taxon>
        <taxon>Streptophyta</taxon>
        <taxon>Embryophyta</taxon>
        <taxon>Tracheophyta</taxon>
        <taxon>Spermatophyta</taxon>
        <taxon>Magnoliopsida</taxon>
        <taxon>eudicotyledons</taxon>
        <taxon>Gunneridae</taxon>
        <taxon>Pentapetalae</taxon>
        <taxon>rosids</taxon>
        <taxon>malvids</taxon>
        <taxon>Malvales</taxon>
        <taxon>Malvaceae</taxon>
        <taxon>Byttnerioideae</taxon>
        <taxon>Herrania</taxon>
    </lineage>
</organism>